<feature type="compositionally biased region" description="Polar residues" evidence="2">
    <location>
        <begin position="681"/>
        <end position="693"/>
    </location>
</feature>
<name>A0AAV9UFT9_9PEZI</name>
<dbReference type="PANTHER" id="PTHR12357">
    <property type="entry name" value="YTH YT521-B HOMOLOGY DOMAIN-CONTAINING"/>
    <property type="match status" value="1"/>
</dbReference>
<evidence type="ECO:0000256" key="2">
    <source>
        <dbReference type="SAM" id="MobiDB-lite"/>
    </source>
</evidence>
<keyword evidence="1" id="KW-0694">RNA-binding</keyword>
<accession>A0AAV9UFT9</accession>
<protein>
    <recommendedName>
        <fullName evidence="7">YTH domain-containing protein</fullName>
    </recommendedName>
</protein>
<dbReference type="SMART" id="SM00360">
    <property type="entry name" value="RRM"/>
    <property type="match status" value="1"/>
</dbReference>
<dbReference type="EMBL" id="JAVHNQ010000008">
    <property type="protein sequence ID" value="KAK6340810.1"/>
    <property type="molecule type" value="Genomic_DNA"/>
</dbReference>
<feature type="compositionally biased region" description="Polar residues" evidence="2">
    <location>
        <begin position="421"/>
        <end position="433"/>
    </location>
</feature>
<dbReference type="Pfam" id="PF25701">
    <property type="entry name" value="RRM_YTH1"/>
    <property type="match status" value="1"/>
</dbReference>
<feature type="region of interest" description="Disordered" evidence="2">
    <location>
        <begin position="421"/>
        <end position="465"/>
    </location>
</feature>
<evidence type="ECO:0000313" key="6">
    <source>
        <dbReference type="Proteomes" id="UP001375240"/>
    </source>
</evidence>
<dbReference type="Proteomes" id="UP001375240">
    <property type="component" value="Unassembled WGS sequence"/>
</dbReference>
<dbReference type="InterPro" id="IPR045168">
    <property type="entry name" value="YTH_prot"/>
</dbReference>
<dbReference type="GO" id="GO:1990247">
    <property type="term" value="F:N6-methyladenosine-containing RNA reader activity"/>
    <property type="evidence" value="ECO:0007669"/>
    <property type="project" value="TreeGrafter"/>
</dbReference>
<feature type="region of interest" description="Disordered" evidence="2">
    <location>
        <begin position="675"/>
        <end position="701"/>
    </location>
</feature>
<dbReference type="CDD" id="cd00590">
    <property type="entry name" value="RRM_SF"/>
    <property type="match status" value="1"/>
</dbReference>
<organism evidence="5 6">
    <name type="scientific">Orbilia brochopaga</name>
    <dbReference type="NCBI Taxonomy" id="3140254"/>
    <lineage>
        <taxon>Eukaryota</taxon>
        <taxon>Fungi</taxon>
        <taxon>Dikarya</taxon>
        <taxon>Ascomycota</taxon>
        <taxon>Pezizomycotina</taxon>
        <taxon>Orbiliomycetes</taxon>
        <taxon>Orbiliales</taxon>
        <taxon>Orbiliaceae</taxon>
        <taxon>Orbilia</taxon>
    </lineage>
</organism>
<dbReference type="PANTHER" id="PTHR12357:SF3">
    <property type="entry name" value="YTH DOMAIN-CONTAINING PROTEIN 1"/>
    <property type="match status" value="1"/>
</dbReference>
<dbReference type="InterPro" id="IPR007275">
    <property type="entry name" value="YTH_domain"/>
</dbReference>
<dbReference type="Pfam" id="PF04146">
    <property type="entry name" value="YTH"/>
    <property type="match status" value="1"/>
</dbReference>
<evidence type="ECO:0008006" key="7">
    <source>
        <dbReference type="Google" id="ProtNLM"/>
    </source>
</evidence>
<evidence type="ECO:0000259" key="3">
    <source>
        <dbReference type="PROSITE" id="PS50102"/>
    </source>
</evidence>
<reference evidence="5 6" key="1">
    <citation type="submission" date="2019-10" db="EMBL/GenBank/DDBJ databases">
        <authorList>
            <person name="Palmer J.M."/>
        </authorList>
    </citation>
    <scope>NUCLEOTIDE SEQUENCE [LARGE SCALE GENOMIC DNA]</scope>
    <source>
        <strain evidence="5 6">TWF696</strain>
    </source>
</reference>
<feature type="compositionally biased region" description="Low complexity" evidence="2">
    <location>
        <begin position="284"/>
        <end position="312"/>
    </location>
</feature>
<dbReference type="PROSITE" id="PS50882">
    <property type="entry name" value="YTH"/>
    <property type="match status" value="1"/>
</dbReference>
<dbReference type="InterPro" id="IPR000504">
    <property type="entry name" value="RRM_dom"/>
</dbReference>
<keyword evidence="6" id="KW-1185">Reference proteome</keyword>
<comment type="caution">
    <text evidence="5">The sequence shown here is derived from an EMBL/GenBank/DDBJ whole genome shotgun (WGS) entry which is preliminary data.</text>
</comment>
<feature type="region of interest" description="Disordered" evidence="2">
    <location>
        <begin position="256"/>
        <end position="348"/>
    </location>
</feature>
<dbReference type="GO" id="GO:0005654">
    <property type="term" value="C:nucleoplasm"/>
    <property type="evidence" value="ECO:0007669"/>
    <property type="project" value="TreeGrafter"/>
</dbReference>
<feature type="compositionally biased region" description="Polar residues" evidence="2">
    <location>
        <begin position="313"/>
        <end position="328"/>
    </location>
</feature>
<dbReference type="GO" id="GO:0003729">
    <property type="term" value="F:mRNA binding"/>
    <property type="evidence" value="ECO:0007669"/>
    <property type="project" value="TreeGrafter"/>
</dbReference>
<dbReference type="InterPro" id="IPR057720">
    <property type="entry name" value="RRM_YTH1"/>
</dbReference>
<dbReference type="InterPro" id="IPR035979">
    <property type="entry name" value="RBD_domain_sf"/>
</dbReference>
<dbReference type="CDD" id="cd21134">
    <property type="entry name" value="YTH"/>
    <property type="match status" value="1"/>
</dbReference>
<dbReference type="Gene3D" id="3.10.590.10">
    <property type="entry name" value="ph1033 like domains"/>
    <property type="match status" value="1"/>
</dbReference>
<dbReference type="SUPFAM" id="SSF54928">
    <property type="entry name" value="RNA-binding domain, RBD"/>
    <property type="match status" value="1"/>
</dbReference>
<sequence>MGDAHPRSHRRSLIVSSTTATEIKHKIEGPELLNKTLSAASDSTATASTNSPTMYGPTIAVLPQAQQYHHPHMPYIHQAAQPRYHQGPMPSHPAQQPFNMQHLQTPLQSYSLHGQQHGQQSRYGPVVSPQSVPYSVSPIQIPTVTTQPGQVHGMTQYFEYSQSPPGASHSFPGMNAYNPAYGAPQPATETNSQYPQWPQRGMPFLYLPQYGQQTGMMAVPPLEYSNYGPPQPSPNYIPRRRRSVPHTGHEAYEVPFVSQGPNAFDPMSGAAGQRQGSVPRHLMNSGNRSRRGSPVSSSYSNGRSSSSNPGHSLTTSGVSSLASRSPQSALHPVLPRGPPRKPRQSGHALWVGNLPAGTTVTALKDYFATEQIESVFLISKSNCAFVNYKTEVACNDAMRKFHDSRFQGVRLVCRLRRTSATGDASETDGTVDTSVPAAPTPEVSESAEANPESESAPEADAQAKPQDLFTVKKAKERYFIVKSLTLEDLDTSVSNGIWATQTHNEPALNEAFLSAENVFLIFSANKSGEYYGYARMASEISDEVASKIEWAPMTQSIDEITLPKAIYTPPTATAPRGRIIDDSSRGTIFWEVIEDSDSEDDSPPVEGTTISKSWGRPFRVEWISTFKVPFYRTRGLRNPYNVSREVKIARDGTEIEPSVGRKLLQMFHRGGPLPFDVEHTAPTNDTQETGSEIETTEAPAA</sequence>
<dbReference type="InterPro" id="IPR012677">
    <property type="entry name" value="Nucleotide-bd_a/b_plait_sf"/>
</dbReference>
<feature type="compositionally biased region" description="Low complexity" evidence="2">
    <location>
        <begin position="441"/>
        <end position="463"/>
    </location>
</feature>
<evidence type="ECO:0000313" key="5">
    <source>
        <dbReference type="EMBL" id="KAK6340810.1"/>
    </source>
</evidence>
<proteinExistence type="predicted"/>
<dbReference type="GO" id="GO:0000398">
    <property type="term" value="P:mRNA splicing, via spliceosome"/>
    <property type="evidence" value="ECO:0007669"/>
    <property type="project" value="TreeGrafter"/>
</dbReference>
<dbReference type="Gene3D" id="3.30.70.330">
    <property type="match status" value="1"/>
</dbReference>
<feature type="domain" description="YTH" evidence="4">
    <location>
        <begin position="476"/>
        <end position="667"/>
    </location>
</feature>
<gene>
    <name evidence="5" type="ORF">TWF696_009128</name>
</gene>
<evidence type="ECO:0000259" key="4">
    <source>
        <dbReference type="PROSITE" id="PS50882"/>
    </source>
</evidence>
<dbReference type="AlphaFoldDB" id="A0AAV9UFT9"/>
<dbReference type="PROSITE" id="PS50102">
    <property type="entry name" value="RRM"/>
    <property type="match status" value="1"/>
</dbReference>
<evidence type="ECO:0000256" key="1">
    <source>
        <dbReference type="PROSITE-ProRule" id="PRU00176"/>
    </source>
</evidence>
<feature type="domain" description="RRM" evidence="3">
    <location>
        <begin position="347"/>
        <end position="418"/>
    </location>
</feature>
<dbReference type="GO" id="GO:0000381">
    <property type="term" value="P:regulation of alternative mRNA splicing, via spliceosome"/>
    <property type="evidence" value="ECO:0007669"/>
    <property type="project" value="TreeGrafter"/>
</dbReference>